<gene>
    <name evidence="1" type="ORF">BT67DRAFT_377103</name>
</gene>
<accession>A0AAN6UNC8</accession>
<dbReference type="InterPro" id="IPR029058">
    <property type="entry name" value="AB_hydrolase_fold"/>
</dbReference>
<protein>
    <recommendedName>
        <fullName evidence="3">Alpha/beta hydrolase</fullName>
    </recommendedName>
</protein>
<dbReference type="Proteomes" id="UP001304895">
    <property type="component" value="Unassembled WGS sequence"/>
</dbReference>
<dbReference type="Pfam" id="PF08538">
    <property type="entry name" value="DUF1749"/>
    <property type="match status" value="1"/>
</dbReference>
<reference evidence="1" key="2">
    <citation type="submission" date="2023-05" db="EMBL/GenBank/DDBJ databases">
        <authorList>
            <consortium name="Lawrence Berkeley National Laboratory"/>
            <person name="Steindorff A."/>
            <person name="Hensen N."/>
            <person name="Bonometti L."/>
            <person name="Westerberg I."/>
            <person name="Brannstrom I.O."/>
            <person name="Guillou S."/>
            <person name="Cros-Aarteil S."/>
            <person name="Calhoun S."/>
            <person name="Haridas S."/>
            <person name="Kuo A."/>
            <person name="Mondo S."/>
            <person name="Pangilinan J."/>
            <person name="Riley R."/>
            <person name="Labutti K."/>
            <person name="Andreopoulos B."/>
            <person name="Lipzen A."/>
            <person name="Chen C."/>
            <person name="Yanf M."/>
            <person name="Daum C."/>
            <person name="Ng V."/>
            <person name="Clum A."/>
            <person name="Ohm R."/>
            <person name="Martin F."/>
            <person name="Silar P."/>
            <person name="Natvig D."/>
            <person name="Lalanne C."/>
            <person name="Gautier V."/>
            <person name="Ament-Velasquez S.L."/>
            <person name="Kruys A."/>
            <person name="Hutchinson M.I."/>
            <person name="Powell A.J."/>
            <person name="Barry K."/>
            <person name="Miller A.N."/>
            <person name="Grigoriev I.V."/>
            <person name="Debuchy R."/>
            <person name="Gladieux P."/>
            <person name="Thoren M.H."/>
            <person name="Johannesson H."/>
        </authorList>
    </citation>
    <scope>NUCLEOTIDE SEQUENCE</scope>
    <source>
        <strain evidence="1">CBS 123565</strain>
    </source>
</reference>
<evidence type="ECO:0008006" key="3">
    <source>
        <dbReference type="Google" id="ProtNLM"/>
    </source>
</evidence>
<dbReference type="EMBL" id="MU853405">
    <property type="protein sequence ID" value="KAK4135866.1"/>
    <property type="molecule type" value="Genomic_DNA"/>
</dbReference>
<dbReference type="Gene3D" id="3.40.50.1820">
    <property type="entry name" value="alpha/beta hydrolase"/>
    <property type="match status" value="1"/>
</dbReference>
<comment type="caution">
    <text evidence="1">The sequence shown here is derived from an EMBL/GenBank/DDBJ whole genome shotgun (WGS) entry which is preliminary data.</text>
</comment>
<dbReference type="PANTHER" id="PTHR31591:SF7">
    <property type="entry name" value="DUF1749-DOMAIN-CONTAINING PROTEIN"/>
    <property type="match status" value="1"/>
</dbReference>
<keyword evidence="2" id="KW-1185">Reference proteome</keyword>
<organism evidence="1 2">
    <name type="scientific">Trichocladium antarcticum</name>
    <dbReference type="NCBI Taxonomy" id="1450529"/>
    <lineage>
        <taxon>Eukaryota</taxon>
        <taxon>Fungi</taxon>
        <taxon>Dikarya</taxon>
        <taxon>Ascomycota</taxon>
        <taxon>Pezizomycotina</taxon>
        <taxon>Sordariomycetes</taxon>
        <taxon>Sordariomycetidae</taxon>
        <taxon>Sordariales</taxon>
        <taxon>Chaetomiaceae</taxon>
        <taxon>Trichocladium</taxon>
    </lineage>
</organism>
<dbReference type="AlphaFoldDB" id="A0AAN6UNC8"/>
<evidence type="ECO:0000313" key="1">
    <source>
        <dbReference type="EMBL" id="KAK4135866.1"/>
    </source>
</evidence>
<evidence type="ECO:0000313" key="2">
    <source>
        <dbReference type="Proteomes" id="UP001304895"/>
    </source>
</evidence>
<name>A0AAN6UNC8_9PEZI</name>
<reference evidence="1" key="1">
    <citation type="journal article" date="2023" name="Mol. Phylogenet. Evol.">
        <title>Genome-scale phylogeny and comparative genomics of the fungal order Sordariales.</title>
        <authorList>
            <person name="Hensen N."/>
            <person name="Bonometti L."/>
            <person name="Westerberg I."/>
            <person name="Brannstrom I.O."/>
            <person name="Guillou S."/>
            <person name="Cros-Aarteil S."/>
            <person name="Calhoun S."/>
            <person name="Haridas S."/>
            <person name="Kuo A."/>
            <person name="Mondo S."/>
            <person name="Pangilinan J."/>
            <person name="Riley R."/>
            <person name="LaButti K."/>
            <person name="Andreopoulos B."/>
            <person name="Lipzen A."/>
            <person name="Chen C."/>
            <person name="Yan M."/>
            <person name="Daum C."/>
            <person name="Ng V."/>
            <person name="Clum A."/>
            <person name="Steindorff A."/>
            <person name="Ohm R.A."/>
            <person name="Martin F."/>
            <person name="Silar P."/>
            <person name="Natvig D.O."/>
            <person name="Lalanne C."/>
            <person name="Gautier V."/>
            <person name="Ament-Velasquez S.L."/>
            <person name="Kruys A."/>
            <person name="Hutchinson M.I."/>
            <person name="Powell A.J."/>
            <person name="Barry K."/>
            <person name="Miller A.N."/>
            <person name="Grigoriev I.V."/>
            <person name="Debuchy R."/>
            <person name="Gladieux P."/>
            <person name="Hiltunen Thoren M."/>
            <person name="Johannesson H."/>
        </authorList>
    </citation>
    <scope>NUCLEOTIDE SEQUENCE</scope>
    <source>
        <strain evidence="1">CBS 123565</strain>
    </source>
</reference>
<dbReference type="PANTHER" id="PTHR31591">
    <property type="entry name" value="UPF0613 PROTEIN PB24D3.06C"/>
    <property type="match status" value="1"/>
</dbReference>
<dbReference type="InterPro" id="IPR013744">
    <property type="entry name" value="SidJ"/>
</dbReference>
<feature type="non-terminal residue" evidence="1">
    <location>
        <position position="1"/>
    </location>
</feature>
<proteinExistence type="predicted"/>
<sequence>GCSDCLEYTNRDKYQTPLVDGYILQSPVSDREAALMFMPAEYLSKTIEVARDMIAKGLKDDAMPKALIPPIFETPITAYRWHSLAEMGGDDDYFSSDLSDSALAAACFGRVDKPVLIMPAGEDEMVPAAVDKAALLGRWMSFCKPGIAGELCGLVPGADRSVTQADA</sequence>